<evidence type="ECO:0000313" key="3">
    <source>
        <dbReference type="Proteomes" id="UP001302676"/>
    </source>
</evidence>
<dbReference type="AlphaFoldDB" id="A0AAN6ZIL7"/>
<evidence type="ECO:0008006" key="4">
    <source>
        <dbReference type="Google" id="ProtNLM"/>
    </source>
</evidence>
<reference evidence="2" key="2">
    <citation type="submission" date="2023-05" db="EMBL/GenBank/DDBJ databases">
        <authorList>
            <consortium name="Lawrence Berkeley National Laboratory"/>
            <person name="Steindorff A."/>
            <person name="Hensen N."/>
            <person name="Bonometti L."/>
            <person name="Westerberg I."/>
            <person name="Brannstrom I.O."/>
            <person name="Guillou S."/>
            <person name="Cros-Aarteil S."/>
            <person name="Calhoun S."/>
            <person name="Haridas S."/>
            <person name="Kuo A."/>
            <person name="Mondo S."/>
            <person name="Pangilinan J."/>
            <person name="Riley R."/>
            <person name="Labutti K."/>
            <person name="Andreopoulos B."/>
            <person name="Lipzen A."/>
            <person name="Chen C."/>
            <person name="Yanf M."/>
            <person name="Daum C."/>
            <person name="Ng V."/>
            <person name="Clum A."/>
            <person name="Ohm R."/>
            <person name="Martin F."/>
            <person name="Silar P."/>
            <person name="Natvig D."/>
            <person name="Lalanne C."/>
            <person name="Gautier V."/>
            <person name="Ament-Velasquez S.L."/>
            <person name="Kruys A."/>
            <person name="Hutchinson M.I."/>
            <person name="Powell A.J."/>
            <person name="Barry K."/>
            <person name="Miller A.N."/>
            <person name="Grigoriev I.V."/>
            <person name="Debuchy R."/>
            <person name="Gladieux P."/>
            <person name="Thoren M.H."/>
            <person name="Johannesson H."/>
        </authorList>
    </citation>
    <scope>NUCLEOTIDE SEQUENCE</scope>
    <source>
        <strain evidence="2">CBS 141.50</strain>
    </source>
</reference>
<dbReference type="Pfam" id="PF11937">
    <property type="entry name" value="DUF3455"/>
    <property type="match status" value="1"/>
</dbReference>
<keyword evidence="1" id="KW-0732">Signal</keyword>
<reference evidence="2" key="1">
    <citation type="journal article" date="2023" name="Mol. Phylogenet. Evol.">
        <title>Genome-scale phylogeny and comparative genomics of the fungal order Sordariales.</title>
        <authorList>
            <person name="Hensen N."/>
            <person name="Bonometti L."/>
            <person name="Westerberg I."/>
            <person name="Brannstrom I.O."/>
            <person name="Guillou S."/>
            <person name="Cros-Aarteil S."/>
            <person name="Calhoun S."/>
            <person name="Haridas S."/>
            <person name="Kuo A."/>
            <person name="Mondo S."/>
            <person name="Pangilinan J."/>
            <person name="Riley R."/>
            <person name="LaButti K."/>
            <person name="Andreopoulos B."/>
            <person name="Lipzen A."/>
            <person name="Chen C."/>
            <person name="Yan M."/>
            <person name="Daum C."/>
            <person name="Ng V."/>
            <person name="Clum A."/>
            <person name="Steindorff A."/>
            <person name="Ohm R.A."/>
            <person name="Martin F."/>
            <person name="Silar P."/>
            <person name="Natvig D.O."/>
            <person name="Lalanne C."/>
            <person name="Gautier V."/>
            <person name="Ament-Velasquez S.L."/>
            <person name="Kruys A."/>
            <person name="Hutchinson M.I."/>
            <person name="Powell A.J."/>
            <person name="Barry K."/>
            <person name="Miller A.N."/>
            <person name="Grigoriev I.V."/>
            <person name="Debuchy R."/>
            <person name="Gladieux P."/>
            <person name="Hiltunen Thoren M."/>
            <person name="Johannesson H."/>
        </authorList>
    </citation>
    <scope>NUCLEOTIDE SEQUENCE</scope>
    <source>
        <strain evidence="2">CBS 141.50</strain>
    </source>
</reference>
<evidence type="ECO:0000313" key="2">
    <source>
        <dbReference type="EMBL" id="KAK4140600.1"/>
    </source>
</evidence>
<keyword evidence="3" id="KW-1185">Reference proteome</keyword>
<proteinExistence type="predicted"/>
<dbReference type="RefSeq" id="XP_062633971.1">
    <property type="nucleotide sequence ID" value="XM_062781895.1"/>
</dbReference>
<dbReference type="InterPro" id="IPR021851">
    <property type="entry name" value="DUF3455"/>
</dbReference>
<dbReference type="EMBL" id="MU853627">
    <property type="protein sequence ID" value="KAK4140600.1"/>
    <property type="molecule type" value="Genomic_DNA"/>
</dbReference>
<protein>
    <recommendedName>
        <fullName evidence="4">Malate dehydrogenase</fullName>
    </recommendedName>
</protein>
<organism evidence="2 3">
    <name type="scientific">Dichotomopilus funicola</name>
    <dbReference type="NCBI Taxonomy" id="1934379"/>
    <lineage>
        <taxon>Eukaryota</taxon>
        <taxon>Fungi</taxon>
        <taxon>Dikarya</taxon>
        <taxon>Ascomycota</taxon>
        <taxon>Pezizomycotina</taxon>
        <taxon>Sordariomycetes</taxon>
        <taxon>Sordariomycetidae</taxon>
        <taxon>Sordariales</taxon>
        <taxon>Chaetomiaceae</taxon>
        <taxon>Dichotomopilus</taxon>
    </lineage>
</organism>
<sequence>MKFSATTVLAALAAVASAVPVCKPPVYTLPKIGEGAELTPPAASLVLKKIAIGHGIQNYTCAANTGDSVATGALAILHDVTSFYPGTERTGVPQNAWDGLPSNLLWNTPFPLNKLAGTEYGADPTTPFPVTGDLRLKGVPPAKFLGHHFFDSKGTPVFDLPAAGLKAVLKKTDTKTAPSGADKGIIGTGAVAWLQLDDNGTGQSVGVTSVYRVITAGGAPQPCSAVGAGVQSVPYTTFYWFF</sequence>
<dbReference type="Proteomes" id="UP001302676">
    <property type="component" value="Unassembled WGS sequence"/>
</dbReference>
<feature type="chain" id="PRO_5042986714" description="Malate dehydrogenase" evidence="1">
    <location>
        <begin position="19"/>
        <end position="242"/>
    </location>
</feature>
<gene>
    <name evidence="2" type="ORF">C8A04DRAFT_31854</name>
</gene>
<accession>A0AAN6ZIL7</accession>
<dbReference type="GeneID" id="87818508"/>
<evidence type="ECO:0000256" key="1">
    <source>
        <dbReference type="SAM" id="SignalP"/>
    </source>
</evidence>
<dbReference type="PANTHER" id="PTHR35567:SF3">
    <property type="entry name" value="MALATE DEHYDROGENASE"/>
    <property type="match status" value="1"/>
</dbReference>
<comment type="caution">
    <text evidence="2">The sequence shown here is derived from an EMBL/GenBank/DDBJ whole genome shotgun (WGS) entry which is preliminary data.</text>
</comment>
<feature type="signal peptide" evidence="1">
    <location>
        <begin position="1"/>
        <end position="18"/>
    </location>
</feature>
<dbReference type="PANTHER" id="PTHR35567">
    <property type="entry name" value="MALATE DEHYDROGENASE (AFU_ORTHOLOGUE AFUA_2G13800)"/>
    <property type="match status" value="1"/>
</dbReference>
<name>A0AAN6ZIL7_9PEZI</name>